<reference evidence="6" key="1">
    <citation type="journal article" date="2019" name="Int. J. Syst. Evol. Microbiol.">
        <title>The Global Catalogue of Microorganisms (GCM) 10K type strain sequencing project: providing services to taxonomists for standard genome sequencing and annotation.</title>
        <authorList>
            <consortium name="The Broad Institute Genomics Platform"/>
            <consortium name="The Broad Institute Genome Sequencing Center for Infectious Disease"/>
            <person name="Wu L."/>
            <person name="Ma J."/>
        </authorList>
    </citation>
    <scope>NUCLEOTIDE SEQUENCE [LARGE SCALE GENOMIC DNA]</scope>
    <source>
        <strain evidence="6">JCM 17593</strain>
    </source>
</reference>
<dbReference type="Proteomes" id="UP001500213">
    <property type="component" value="Unassembled WGS sequence"/>
</dbReference>
<dbReference type="NCBIfam" id="NF033788">
    <property type="entry name" value="HTH_metalloreg"/>
    <property type="match status" value="1"/>
</dbReference>
<dbReference type="PANTHER" id="PTHR33154:SF33">
    <property type="entry name" value="TRANSCRIPTIONAL REPRESSOR SDPR"/>
    <property type="match status" value="1"/>
</dbReference>
<name>A0ABP8AMZ4_9MICO</name>
<dbReference type="Pfam" id="PF12840">
    <property type="entry name" value="HTH_20"/>
    <property type="match status" value="1"/>
</dbReference>
<keyword evidence="3" id="KW-0804">Transcription</keyword>
<dbReference type="Gene3D" id="1.10.10.10">
    <property type="entry name" value="Winged helix-like DNA-binding domain superfamily/Winged helix DNA-binding domain"/>
    <property type="match status" value="1"/>
</dbReference>
<keyword evidence="2" id="KW-0238">DNA-binding</keyword>
<dbReference type="EMBL" id="BAABBX010000007">
    <property type="protein sequence ID" value="GAA4186630.1"/>
    <property type="molecule type" value="Genomic_DNA"/>
</dbReference>
<dbReference type="CDD" id="cd00090">
    <property type="entry name" value="HTH_ARSR"/>
    <property type="match status" value="1"/>
</dbReference>
<dbReference type="SUPFAM" id="SSF46785">
    <property type="entry name" value="Winged helix' DNA-binding domain"/>
    <property type="match status" value="1"/>
</dbReference>
<feature type="domain" description="HTH arsR-type" evidence="4">
    <location>
        <begin position="1"/>
        <end position="91"/>
    </location>
</feature>
<dbReference type="InterPro" id="IPR011991">
    <property type="entry name" value="ArsR-like_HTH"/>
</dbReference>
<dbReference type="InterPro" id="IPR001845">
    <property type="entry name" value="HTH_ArsR_DNA-bd_dom"/>
</dbReference>
<dbReference type="InterPro" id="IPR051081">
    <property type="entry name" value="HTH_MetalResp_TranReg"/>
</dbReference>
<keyword evidence="1" id="KW-0805">Transcription regulation</keyword>
<evidence type="ECO:0000256" key="3">
    <source>
        <dbReference type="ARBA" id="ARBA00023163"/>
    </source>
</evidence>
<comment type="caution">
    <text evidence="5">The sequence shown here is derived from an EMBL/GenBank/DDBJ whole genome shotgun (WGS) entry which is preliminary data.</text>
</comment>
<dbReference type="PROSITE" id="PS50987">
    <property type="entry name" value="HTH_ARSR_2"/>
    <property type="match status" value="1"/>
</dbReference>
<keyword evidence="6" id="KW-1185">Reference proteome</keyword>
<proteinExistence type="predicted"/>
<evidence type="ECO:0000259" key="4">
    <source>
        <dbReference type="PROSITE" id="PS50987"/>
    </source>
</evidence>
<dbReference type="SMART" id="SM00418">
    <property type="entry name" value="HTH_ARSR"/>
    <property type="match status" value="1"/>
</dbReference>
<protein>
    <submittedName>
        <fullName evidence="5">Autorepressor SdpR family transcription factor</fullName>
    </submittedName>
</protein>
<sequence>MGQNQVFTAVADPTRRAILTTLRERDEISVGEIAELFPGMTRAAVSAHLRVLRDSDLVAEERRGQRRMYRLGPNRADEIIQFLMKVYADGVEAFVRNNQTGE</sequence>
<evidence type="ECO:0000256" key="2">
    <source>
        <dbReference type="ARBA" id="ARBA00023125"/>
    </source>
</evidence>
<dbReference type="PANTHER" id="PTHR33154">
    <property type="entry name" value="TRANSCRIPTIONAL REGULATOR, ARSR FAMILY"/>
    <property type="match status" value="1"/>
</dbReference>
<evidence type="ECO:0000313" key="6">
    <source>
        <dbReference type="Proteomes" id="UP001500213"/>
    </source>
</evidence>
<accession>A0ABP8AMZ4</accession>
<dbReference type="RefSeq" id="WP_067200808.1">
    <property type="nucleotide sequence ID" value="NZ_BAABBX010000007.1"/>
</dbReference>
<gene>
    <name evidence="5" type="ORF">GCM10022288_10490</name>
</gene>
<evidence type="ECO:0000313" key="5">
    <source>
        <dbReference type="EMBL" id="GAA4186630.1"/>
    </source>
</evidence>
<dbReference type="InterPro" id="IPR036390">
    <property type="entry name" value="WH_DNA-bd_sf"/>
</dbReference>
<dbReference type="PRINTS" id="PR00778">
    <property type="entry name" value="HTHARSR"/>
</dbReference>
<evidence type="ECO:0000256" key="1">
    <source>
        <dbReference type="ARBA" id="ARBA00023015"/>
    </source>
</evidence>
<dbReference type="InterPro" id="IPR036388">
    <property type="entry name" value="WH-like_DNA-bd_sf"/>
</dbReference>
<organism evidence="5 6">
    <name type="scientific">Gryllotalpicola kribbensis</name>
    <dbReference type="NCBI Taxonomy" id="993084"/>
    <lineage>
        <taxon>Bacteria</taxon>
        <taxon>Bacillati</taxon>
        <taxon>Actinomycetota</taxon>
        <taxon>Actinomycetes</taxon>
        <taxon>Micrococcales</taxon>
        <taxon>Microbacteriaceae</taxon>
        <taxon>Gryllotalpicola</taxon>
    </lineage>
</organism>